<name>A0A2T1BWF5_9CYAN</name>
<dbReference type="AlphaFoldDB" id="A0A2T1BWF5"/>
<reference evidence="3 4" key="2">
    <citation type="submission" date="2018-03" db="EMBL/GenBank/DDBJ databases">
        <title>The ancient ancestry and fast evolution of plastids.</title>
        <authorList>
            <person name="Moore K.R."/>
            <person name="Magnabosco C."/>
            <person name="Momper L."/>
            <person name="Gold D.A."/>
            <person name="Bosak T."/>
            <person name="Fournier G.P."/>
        </authorList>
    </citation>
    <scope>NUCLEOTIDE SEQUENCE [LARGE SCALE GENOMIC DNA]</scope>
    <source>
        <strain evidence="3 4">CCAP 1448/3</strain>
    </source>
</reference>
<dbReference type="GO" id="GO:0008374">
    <property type="term" value="F:O-acyltransferase activity"/>
    <property type="evidence" value="ECO:0007669"/>
    <property type="project" value="InterPro"/>
</dbReference>
<keyword evidence="1 3" id="KW-0808">Transferase</keyword>
<keyword evidence="4" id="KW-1185">Reference proteome</keyword>
<evidence type="ECO:0000313" key="4">
    <source>
        <dbReference type="Proteomes" id="UP000238762"/>
    </source>
</evidence>
<keyword evidence="2 3" id="KW-0012">Acyltransferase</keyword>
<reference evidence="3 4" key="1">
    <citation type="submission" date="2018-02" db="EMBL/GenBank/DDBJ databases">
        <authorList>
            <person name="Cohen D.B."/>
            <person name="Kent A.D."/>
        </authorList>
    </citation>
    <scope>NUCLEOTIDE SEQUENCE [LARGE SCALE GENOMIC DNA]</scope>
    <source>
        <strain evidence="3 4">CCAP 1448/3</strain>
    </source>
</reference>
<dbReference type="GO" id="GO:0016020">
    <property type="term" value="C:membrane"/>
    <property type="evidence" value="ECO:0007669"/>
    <property type="project" value="TreeGrafter"/>
</dbReference>
<evidence type="ECO:0000313" key="3">
    <source>
        <dbReference type="EMBL" id="PSB00350.1"/>
    </source>
</evidence>
<sequence>MPKQSTVNSNGWSLDERNPKVIESFMPLWEWFYRYYFRVKTDGWEHIPSEKVLLVGSHNGGLVSPDMFMTMYDWFARFWTQRLVYGLMHPIVWQVSPYMAQMAEKTGAVMAHPQMAIAAFQRNASVLVYPGGGQDVFRPHRERDRINFSGRKGFIKLAIREQVPIIPVISKGAHDTLIVLEDFYDIAQKIHNLGVPWLFNIDPEVFPIYLGLPWGVGIGPLPNIPFPVQIHTRVCPPIILPKYGRKAVRDRAYVDACYHQVLTQMQTELDHLMRSN</sequence>
<dbReference type="PANTHER" id="PTHR22753">
    <property type="entry name" value="TRANSMEMBRANE PROTEIN 68"/>
    <property type="match status" value="1"/>
</dbReference>
<gene>
    <name evidence="3" type="ORF">C7B64_24005</name>
</gene>
<evidence type="ECO:0000256" key="1">
    <source>
        <dbReference type="ARBA" id="ARBA00022679"/>
    </source>
</evidence>
<dbReference type="InterPro" id="IPR007130">
    <property type="entry name" value="DAGAT"/>
</dbReference>
<proteinExistence type="predicted"/>
<dbReference type="PANTHER" id="PTHR22753:SF14">
    <property type="entry name" value="MONOACYLGLYCEROL_DIACYLGLYCEROL O-ACYLTRANSFERASE"/>
    <property type="match status" value="1"/>
</dbReference>
<dbReference type="EMBL" id="PVWJ01000243">
    <property type="protein sequence ID" value="PSB00350.1"/>
    <property type="molecule type" value="Genomic_DNA"/>
</dbReference>
<accession>A0A2T1BWF5</accession>
<comment type="caution">
    <text evidence="3">The sequence shown here is derived from an EMBL/GenBank/DDBJ whole genome shotgun (WGS) entry which is preliminary data.</text>
</comment>
<organism evidence="3 4">
    <name type="scientific">Merismopedia glauca CCAP 1448/3</name>
    <dbReference type="NCBI Taxonomy" id="1296344"/>
    <lineage>
        <taxon>Bacteria</taxon>
        <taxon>Bacillati</taxon>
        <taxon>Cyanobacteriota</taxon>
        <taxon>Cyanophyceae</taxon>
        <taxon>Synechococcales</taxon>
        <taxon>Merismopediaceae</taxon>
        <taxon>Merismopedia</taxon>
    </lineage>
</organism>
<dbReference type="PIRSF" id="PIRSF016753">
    <property type="entry name" value="P_lipid/glycerol_ac_tran_prd"/>
    <property type="match status" value="1"/>
</dbReference>
<dbReference type="Proteomes" id="UP000238762">
    <property type="component" value="Unassembled WGS sequence"/>
</dbReference>
<dbReference type="CDD" id="cd07987">
    <property type="entry name" value="LPLAT_MGAT-like"/>
    <property type="match status" value="1"/>
</dbReference>
<protein>
    <submittedName>
        <fullName evidence="3">Glycerol acyltransferase</fullName>
    </submittedName>
</protein>
<evidence type="ECO:0000256" key="2">
    <source>
        <dbReference type="ARBA" id="ARBA00023315"/>
    </source>
</evidence>
<dbReference type="InterPro" id="IPR016676">
    <property type="entry name" value="P_lipid/glycerol_AcTrfase_prd"/>
</dbReference>
<dbReference type="Pfam" id="PF03982">
    <property type="entry name" value="DAGAT"/>
    <property type="match status" value="1"/>
</dbReference>
<dbReference type="SUPFAM" id="SSF69593">
    <property type="entry name" value="Glycerol-3-phosphate (1)-acyltransferase"/>
    <property type="match status" value="1"/>
</dbReference>